<keyword evidence="1" id="KW-0812">Transmembrane</keyword>
<evidence type="ECO:0000313" key="3">
    <source>
        <dbReference type="Proteomes" id="UP001642540"/>
    </source>
</evidence>
<feature type="transmembrane region" description="Helical" evidence="1">
    <location>
        <begin position="254"/>
        <end position="276"/>
    </location>
</feature>
<name>A0ABP1QFC8_9HEXA</name>
<comment type="caution">
    <text evidence="2">The sequence shown here is derived from an EMBL/GenBank/DDBJ whole genome shotgun (WGS) entry which is preliminary data.</text>
</comment>
<feature type="transmembrane region" description="Helical" evidence="1">
    <location>
        <begin position="79"/>
        <end position="98"/>
    </location>
</feature>
<feature type="transmembrane region" description="Helical" evidence="1">
    <location>
        <begin position="119"/>
        <end position="137"/>
    </location>
</feature>
<organism evidence="2 3">
    <name type="scientific">Orchesella dallaii</name>
    <dbReference type="NCBI Taxonomy" id="48710"/>
    <lineage>
        <taxon>Eukaryota</taxon>
        <taxon>Metazoa</taxon>
        <taxon>Ecdysozoa</taxon>
        <taxon>Arthropoda</taxon>
        <taxon>Hexapoda</taxon>
        <taxon>Collembola</taxon>
        <taxon>Entomobryomorpha</taxon>
        <taxon>Entomobryoidea</taxon>
        <taxon>Orchesellidae</taxon>
        <taxon>Orchesellinae</taxon>
        <taxon>Orchesella</taxon>
    </lineage>
</organism>
<keyword evidence="1" id="KW-1133">Transmembrane helix</keyword>
<evidence type="ECO:0000313" key="2">
    <source>
        <dbReference type="EMBL" id="CAL8097807.1"/>
    </source>
</evidence>
<feature type="transmembrane region" description="Helical" evidence="1">
    <location>
        <begin position="228"/>
        <end position="248"/>
    </location>
</feature>
<proteinExistence type="predicted"/>
<sequence>MASAALQKAKARVQLAGKLLFVIQNVKFCMTALLIFSSLWIACNNSGDNGNWSAPKSHGAKPIFSVIPNMNTLTADGNAWLAVTTCVISILILTIGFLQCISPNCLMTATKPGVHGVKAIVALYLLLFSFWIAVWWIKSVDTWDSLVEGVPCDVTKSKIMSVIRNNSDISTAKLSVKDMNCVAVEIFMLGLAIGCFAAAQIYILNMYRESTEKYMKGNDVFKRIGAHKYVIIGHLVCLAFLLGISFYIGEISPLPNILTCDLAIGTALLLFMWKFLSSFMEEERMNVMLAERRKRGTVVKENLVIYDTE</sequence>
<gene>
    <name evidence="2" type="ORF">ODALV1_LOCUS9748</name>
</gene>
<reference evidence="2 3" key="1">
    <citation type="submission" date="2024-08" db="EMBL/GenBank/DDBJ databases">
        <authorList>
            <person name="Cucini C."/>
            <person name="Frati F."/>
        </authorList>
    </citation>
    <scope>NUCLEOTIDE SEQUENCE [LARGE SCALE GENOMIC DNA]</scope>
</reference>
<keyword evidence="1" id="KW-0472">Membrane</keyword>
<keyword evidence="3" id="KW-1185">Reference proteome</keyword>
<evidence type="ECO:0000256" key="1">
    <source>
        <dbReference type="SAM" id="Phobius"/>
    </source>
</evidence>
<feature type="transmembrane region" description="Helical" evidence="1">
    <location>
        <begin position="186"/>
        <end position="207"/>
    </location>
</feature>
<feature type="transmembrane region" description="Helical" evidence="1">
    <location>
        <begin position="20"/>
        <end position="42"/>
    </location>
</feature>
<protein>
    <submittedName>
        <fullName evidence="2">Uncharacterized protein</fullName>
    </submittedName>
</protein>
<accession>A0ABP1QFC8</accession>
<dbReference type="Proteomes" id="UP001642540">
    <property type="component" value="Unassembled WGS sequence"/>
</dbReference>
<dbReference type="EMBL" id="CAXLJM020000030">
    <property type="protein sequence ID" value="CAL8097807.1"/>
    <property type="molecule type" value="Genomic_DNA"/>
</dbReference>